<dbReference type="EMBL" id="BAABBO010000001">
    <property type="protein sequence ID" value="GAA3949914.1"/>
    <property type="molecule type" value="Genomic_DNA"/>
</dbReference>
<evidence type="ECO:0000256" key="8">
    <source>
        <dbReference type="ARBA" id="ARBA00022982"/>
    </source>
</evidence>
<evidence type="ECO:0000256" key="1">
    <source>
        <dbReference type="ARBA" id="ARBA00001970"/>
    </source>
</evidence>
<comment type="subcellular location">
    <subcellularLocation>
        <location evidence="2">Cell membrane</location>
        <topology evidence="2">Multi-pass membrane protein</topology>
    </subcellularLocation>
</comment>
<protein>
    <submittedName>
        <fullName evidence="15">Cytochrome b</fullName>
    </submittedName>
</protein>
<keyword evidence="10" id="KW-0408">Iron</keyword>
<feature type="domain" description="Cytochrome b561 bacterial/Ni-hydrogenase" evidence="14">
    <location>
        <begin position="12"/>
        <end position="182"/>
    </location>
</feature>
<evidence type="ECO:0000256" key="3">
    <source>
        <dbReference type="ARBA" id="ARBA00022448"/>
    </source>
</evidence>
<organism evidence="15 16">
    <name type="scientific">Allohahella marinimesophila</name>
    <dbReference type="NCBI Taxonomy" id="1054972"/>
    <lineage>
        <taxon>Bacteria</taxon>
        <taxon>Pseudomonadati</taxon>
        <taxon>Pseudomonadota</taxon>
        <taxon>Gammaproteobacteria</taxon>
        <taxon>Oceanospirillales</taxon>
        <taxon>Hahellaceae</taxon>
        <taxon>Allohahella</taxon>
    </lineage>
</organism>
<evidence type="ECO:0000313" key="15">
    <source>
        <dbReference type="EMBL" id="GAA3949914.1"/>
    </source>
</evidence>
<sequence length="187" mass="20843">MRMQIRNSRQGYGLVAVTLHWIIAFIVFAMFGLGLYMVDLDYYHPWYTDAPDLHRSIGIVLLALVSARLIWRLSNPQPAPVAGHGQLQRLAAAIVHWLLYLDLFIVMISGYLISTADGRSIDVFGLFDLPALLPAEKGREELAGIVHWYAALVLVSMAGLHAAAALKHHFIDRDETLRRMLGPSAGK</sequence>
<evidence type="ECO:0000313" key="16">
    <source>
        <dbReference type="Proteomes" id="UP001501337"/>
    </source>
</evidence>
<evidence type="ECO:0000256" key="7">
    <source>
        <dbReference type="ARBA" id="ARBA00022723"/>
    </source>
</evidence>
<keyword evidence="3" id="KW-0813">Transport</keyword>
<comment type="caution">
    <text evidence="15">The sequence shown here is derived from an EMBL/GenBank/DDBJ whole genome shotgun (WGS) entry which is preliminary data.</text>
</comment>
<keyword evidence="4" id="KW-1003">Cell membrane</keyword>
<dbReference type="PANTHER" id="PTHR30529:SF1">
    <property type="entry name" value="CYTOCHROME B561 HOMOLOG 2"/>
    <property type="match status" value="1"/>
</dbReference>
<dbReference type="InterPro" id="IPR016174">
    <property type="entry name" value="Di-haem_cyt_TM"/>
</dbReference>
<dbReference type="PANTHER" id="PTHR30529">
    <property type="entry name" value="CYTOCHROME B561"/>
    <property type="match status" value="1"/>
</dbReference>
<dbReference type="Proteomes" id="UP001501337">
    <property type="component" value="Unassembled WGS sequence"/>
</dbReference>
<dbReference type="InterPro" id="IPR052168">
    <property type="entry name" value="Cytochrome_b561_oxidase"/>
</dbReference>
<proteinExistence type="inferred from homology"/>
<reference evidence="16" key="1">
    <citation type="journal article" date="2019" name="Int. J. Syst. Evol. Microbiol.">
        <title>The Global Catalogue of Microorganisms (GCM) 10K type strain sequencing project: providing services to taxonomists for standard genome sequencing and annotation.</title>
        <authorList>
            <consortium name="The Broad Institute Genomics Platform"/>
            <consortium name="The Broad Institute Genome Sequencing Center for Infectious Disease"/>
            <person name="Wu L."/>
            <person name="Ma J."/>
        </authorList>
    </citation>
    <scope>NUCLEOTIDE SEQUENCE [LARGE SCALE GENOMIC DNA]</scope>
    <source>
        <strain evidence="16">JCM 17555</strain>
    </source>
</reference>
<keyword evidence="8" id="KW-0249">Electron transport</keyword>
<name>A0ABP7NLV8_9GAMM</name>
<evidence type="ECO:0000256" key="4">
    <source>
        <dbReference type="ARBA" id="ARBA00022475"/>
    </source>
</evidence>
<keyword evidence="9 13" id="KW-1133">Transmembrane helix</keyword>
<dbReference type="InterPro" id="IPR011577">
    <property type="entry name" value="Cyt_b561_bac/Ni-Hgenase"/>
</dbReference>
<feature type="transmembrane region" description="Helical" evidence="13">
    <location>
        <begin position="12"/>
        <end position="33"/>
    </location>
</feature>
<evidence type="ECO:0000256" key="10">
    <source>
        <dbReference type="ARBA" id="ARBA00023004"/>
    </source>
</evidence>
<dbReference type="SUPFAM" id="SSF81342">
    <property type="entry name" value="Transmembrane di-heme cytochromes"/>
    <property type="match status" value="1"/>
</dbReference>
<evidence type="ECO:0000256" key="2">
    <source>
        <dbReference type="ARBA" id="ARBA00004651"/>
    </source>
</evidence>
<keyword evidence="11 13" id="KW-0472">Membrane</keyword>
<feature type="transmembrane region" description="Helical" evidence="13">
    <location>
        <begin position="146"/>
        <end position="166"/>
    </location>
</feature>
<evidence type="ECO:0000256" key="6">
    <source>
        <dbReference type="ARBA" id="ARBA00022692"/>
    </source>
</evidence>
<accession>A0ABP7NLV8</accession>
<feature type="transmembrane region" description="Helical" evidence="13">
    <location>
        <begin position="91"/>
        <end position="113"/>
    </location>
</feature>
<keyword evidence="16" id="KW-1185">Reference proteome</keyword>
<evidence type="ECO:0000256" key="5">
    <source>
        <dbReference type="ARBA" id="ARBA00022617"/>
    </source>
</evidence>
<evidence type="ECO:0000256" key="11">
    <source>
        <dbReference type="ARBA" id="ARBA00023136"/>
    </source>
</evidence>
<feature type="transmembrane region" description="Helical" evidence="13">
    <location>
        <begin position="53"/>
        <end position="71"/>
    </location>
</feature>
<gene>
    <name evidence="15" type="ORF">GCM10022278_06280</name>
</gene>
<keyword evidence="7" id="KW-0479">Metal-binding</keyword>
<evidence type="ECO:0000256" key="12">
    <source>
        <dbReference type="ARBA" id="ARBA00037975"/>
    </source>
</evidence>
<comment type="similarity">
    <text evidence="12">Belongs to the cytochrome b561 family.</text>
</comment>
<evidence type="ECO:0000259" key="14">
    <source>
        <dbReference type="Pfam" id="PF01292"/>
    </source>
</evidence>
<keyword evidence="6 13" id="KW-0812">Transmembrane</keyword>
<comment type="cofactor">
    <cofactor evidence="1">
        <name>heme b</name>
        <dbReference type="ChEBI" id="CHEBI:60344"/>
    </cofactor>
</comment>
<evidence type="ECO:0000256" key="9">
    <source>
        <dbReference type="ARBA" id="ARBA00022989"/>
    </source>
</evidence>
<keyword evidence="5" id="KW-0349">Heme</keyword>
<dbReference type="Gene3D" id="1.20.950.20">
    <property type="entry name" value="Transmembrane di-heme cytochromes, Chain C"/>
    <property type="match status" value="2"/>
</dbReference>
<dbReference type="Pfam" id="PF01292">
    <property type="entry name" value="Ni_hydr_CYTB"/>
    <property type="match status" value="1"/>
</dbReference>
<evidence type="ECO:0000256" key="13">
    <source>
        <dbReference type="SAM" id="Phobius"/>
    </source>
</evidence>